<name>A0A7J6PTS9_PEROL</name>
<feature type="region of interest" description="Disordered" evidence="1">
    <location>
        <begin position="103"/>
        <end position="129"/>
    </location>
</feature>
<evidence type="ECO:0000313" key="4">
    <source>
        <dbReference type="EMBL" id="KAF4711495.1"/>
    </source>
</evidence>
<reference evidence="5 6" key="1">
    <citation type="submission" date="2020-04" db="EMBL/GenBank/DDBJ databases">
        <title>Perkinsus olseni comparative genomics.</title>
        <authorList>
            <person name="Bogema D.R."/>
        </authorList>
    </citation>
    <scope>NUCLEOTIDE SEQUENCE [LARGE SCALE GENOMIC DNA]</scope>
    <source>
        <strain evidence="4">ATCC PRA-205</strain>
        <strain evidence="3 5">ATCC PRA-207</strain>
    </source>
</reference>
<dbReference type="Proteomes" id="UP000553632">
    <property type="component" value="Unassembled WGS sequence"/>
</dbReference>
<dbReference type="EMBL" id="JABANM010027330">
    <property type="protein sequence ID" value="KAF4711495.1"/>
    <property type="molecule type" value="Genomic_DNA"/>
</dbReference>
<evidence type="ECO:0000256" key="1">
    <source>
        <dbReference type="SAM" id="MobiDB-lite"/>
    </source>
</evidence>
<evidence type="ECO:0000313" key="6">
    <source>
        <dbReference type="Proteomes" id="UP000574390"/>
    </source>
</evidence>
<gene>
    <name evidence="4" type="ORF">FOZ62_021122</name>
    <name evidence="3" type="ORF">FOZ63_030454</name>
</gene>
<protein>
    <submittedName>
        <fullName evidence="3">Uncharacterized protein</fullName>
    </submittedName>
</protein>
<organism evidence="3 5">
    <name type="scientific">Perkinsus olseni</name>
    <name type="common">Perkinsus atlanticus</name>
    <dbReference type="NCBI Taxonomy" id="32597"/>
    <lineage>
        <taxon>Eukaryota</taxon>
        <taxon>Sar</taxon>
        <taxon>Alveolata</taxon>
        <taxon>Perkinsozoa</taxon>
        <taxon>Perkinsea</taxon>
        <taxon>Perkinsida</taxon>
        <taxon>Perkinsidae</taxon>
        <taxon>Perkinsus</taxon>
    </lineage>
</organism>
<accession>A0A7J6PTS9</accession>
<sequence>MSTKQVIIATAAAALAPFAAGDGYPSLKSTSLLNRGEGVSCFYSNGLVKGEGRAFLGFTLGAAGVPRTTEISFPELDGKKMFSTVFRNGVVQEFTLGGLNKRKDSDWVFRDPPPAGTGMDSPRKLNAKR</sequence>
<evidence type="ECO:0000256" key="2">
    <source>
        <dbReference type="SAM" id="SignalP"/>
    </source>
</evidence>
<keyword evidence="2" id="KW-0732">Signal</keyword>
<dbReference type="EMBL" id="JABANO010037787">
    <property type="protein sequence ID" value="KAF4699599.1"/>
    <property type="molecule type" value="Genomic_DNA"/>
</dbReference>
<evidence type="ECO:0000313" key="5">
    <source>
        <dbReference type="Proteomes" id="UP000553632"/>
    </source>
</evidence>
<feature type="chain" id="PRO_5036205692" evidence="2">
    <location>
        <begin position="22"/>
        <end position="129"/>
    </location>
</feature>
<proteinExistence type="predicted"/>
<dbReference type="Proteomes" id="UP000574390">
    <property type="component" value="Unassembled WGS sequence"/>
</dbReference>
<comment type="caution">
    <text evidence="3">The sequence shown here is derived from an EMBL/GenBank/DDBJ whole genome shotgun (WGS) entry which is preliminary data.</text>
</comment>
<dbReference type="AlphaFoldDB" id="A0A7J6PTS9"/>
<evidence type="ECO:0000313" key="3">
    <source>
        <dbReference type="EMBL" id="KAF4699599.1"/>
    </source>
</evidence>
<feature type="signal peptide" evidence="2">
    <location>
        <begin position="1"/>
        <end position="21"/>
    </location>
</feature>
<keyword evidence="5" id="KW-1185">Reference proteome</keyword>